<evidence type="ECO:0000259" key="10">
    <source>
        <dbReference type="PROSITE" id="PS50893"/>
    </source>
</evidence>
<dbReference type="InterPro" id="IPR003593">
    <property type="entry name" value="AAA+_ATPase"/>
</dbReference>
<comment type="caution">
    <text evidence="12">The sequence shown here is derived from an EMBL/GenBank/DDBJ whole genome shotgun (WGS) entry which is preliminary data.</text>
</comment>
<keyword evidence="13" id="KW-1185">Reference proteome</keyword>
<evidence type="ECO:0000313" key="13">
    <source>
        <dbReference type="Proteomes" id="UP000009309"/>
    </source>
</evidence>
<feature type="domain" description="ABC transporter" evidence="10">
    <location>
        <begin position="395"/>
        <end position="630"/>
    </location>
</feature>
<feature type="domain" description="ABC transmembrane type-1" evidence="11">
    <location>
        <begin position="63"/>
        <end position="363"/>
    </location>
</feature>
<dbReference type="FunFam" id="3.40.50.300:FF:000221">
    <property type="entry name" value="Multidrug ABC transporter ATP-binding protein"/>
    <property type="match status" value="1"/>
</dbReference>
<dbReference type="SUPFAM" id="SSF90123">
    <property type="entry name" value="ABC transporter transmembrane region"/>
    <property type="match status" value="1"/>
</dbReference>
<keyword evidence="4 9" id="KW-0812">Transmembrane</keyword>
<keyword evidence="3" id="KW-1003">Cell membrane</keyword>
<dbReference type="Gene3D" id="1.20.1560.10">
    <property type="entry name" value="ABC transporter type 1, transmembrane domain"/>
    <property type="match status" value="1"/>
</dbReference>
<keyword evidence="2" id="KW-0813">Transport</keyword>
<feature type="transmembrane region" description="Helical" evidence="9">
    <location>
        <begin position="220"/>
        <end position="243"/>
    </location>
</feature>
<keyword evidence="6" id="KW-0067">ATP-binding</keyword>
<dbReference type="InterPro" id="IPR003439">
    <property type="entry name" value="ABC_transporter-like_ATP-bd"/>
</dbReference>
<dbReference type="Proteomes" id="UP000009309">
    <property type="component" value="Unassembled WGS sequence"/>
</dbReference>
<dbReference type="GO" id="GO:0005524">
    <property type="term" value="F:ATP binding"/>
    <property type="evidence" value="ECO:0007669"/>
    <property type="project" value="UniProtKB-KW"/>
</dbReference>
<name>I2GTL1_9BACT</name>
<dbReference type="PROSITE" id="PS50893">
    <property type="entry name" value="ABC_TRANSPORTER_2"/>
    <property type="match status" value="1"/>
</dbReference>
<dbReference type="InterPro" id="IPR011527">
    <property type="entry name" value="ABC1_TM_dom"/>
</dbReference>
<dbReference type="Pfam" id="PF00005">
    <property type="entry name" value="ABC_tran"/>
    <property type="match status" value="1"/>
</dbReference>
<dbReference type="PROSITE" id="PS50929">
    <property type="entry name" value="ABC_TM1F"/>
    <property type="match status" value="1"/>
</dbReference>
<dbReference type="PANTHER" id="PTHR43394:SF1">
    <property type="entry name" value="ATP-BINDING CASSETTE SUB-FAMILY B MEMBER 10, MITOCHONDRIAL"/>
    <property type="match status" value="1"/>
</dbReference>
<organism evidence="12 13">
    <name type="scientific">Fibrisoma limi BUZ 3</name>
    <dbReference type="NCBI Taxonomy" id="1185876"/>
    <lineage>
        <taxon>Bacteria</taxon>
        <taxon>Pseudomonadati</taxon>
        <taxon>Bacteroidota</taxon>
        <taxon>Cytophagia</taxon>
        <taxon>Cytophagales</taxon>
        <taxon>Spirosomataceae</taxon>
        <taxon>Fibrisoma</taxon>
    </lineage>
</organism>
<feature type="transmembrane region" description="Helical" evidence="9">
    <location>
        <begin position="300"/>
        <end position="320"/>
    </location>
</feature>
<evidence type="ECO:0000256" key="6">
    <source>
        <dbReference type="ARBA" id="ARBA00022840"/>
    </source>
</evidence>
<dbReference type="AlphaFoldDB" id="I2GTL1"/>
<protein>
    <submittedName>
        <fullName evidence="12">ABC transporter related protein</fullName>
    </submittedName>
</protein>
<dbReference type="STRING" id="1185876.BN8_06648"/>
<evidence type="ECO:0000256" key="4">
    <source>
        <dbReference type="ARBA" id="ARBA00022692"/>
    </source>
</evidence>
<evidence type="ECO:0000256" key="1">
    <source>
        <dbReference type="ARBA" id="ARBA00004651"/>
    </source>
</evidence>
<dbReference type="Pfam" id="PF00664">
    <property type="entry name" value="ABC_membrane"/>
    <property type="match status" value="1"/>
</dbReference>
<dbReference type="CDD" id="cd18541">
    <property type="entry name" value="ABC_6TM_TmrB_like"/>
    <property type="match status" value="1"/>
</dbReference>
<dbReference type="InterPro" id="IPR017871">
    <property type="entry name" value="ABC_transporter-like_CS"/>
</dbReference>
<proteinExistence type="predicted"/>
<dbReference type="InterPro" id="IPR027417">
    <property type="entry name" value="P-loop_NTPase"/>
</dbReference>
<evidence type="ECO:0000256" key="2">
    <source>
        <dbReference type="ARBA" id="ARBA00022448"/>
    </source>
</evidence>
<keyword evidence="8 9" id="KW-0472">Membrane</keyword>
<dbReference type="PROSITE" id="PS00211">
    <property type="entry name" value="ABC_TRANSPORTER_1"/>
    <property type="match status" value="1"/>
</dbReference>
<dbReference type="GO" id="GO:0015421">
    <property type="term" value="F:ABC-type oligopeptide transporter activity"/>
    <property type="evidence" value="ECO:0007669"/>
    <property type="project" value="TreeGrafter"/>
</dbReference>
<comment type="subcellular location">
    <subcellularLocation>
        <location evidence="1">Cell membrane</location>
        <topology evidence="1">Multi-pass membrane protein</topology>
    </subcellularLocation>
</comment>
<evidence type="ECO:0000256" key="7">
    <source>
        <dbReference type="ARBA" id="ARBA00022989"/>
    </source>
</evidence>
<dbReference type="eggNOG" id="COG1132">
    <property type="taxonomic scope" value="Bacteria"/>
</dbReference>
<dbReference type="InterPro" id="IPR039421">
    <property type="entry name" value="Type_1_exporter"/>
</dbReference>
<dbReference type="SUPFAM" id="SSF52540">
    <property type="entry name" value="P-loop containing nucleoside triphosphate hydrolases"/>
    <property type="match status" value="1"/>
</dbReference>
<reference evidence="12 13" key="1">
    <citation type="journal article" date="2012" name="J. Bacteriol.">
        <title>Genome Sequence of the Filamentous Bacterium Fibrisoma limi BUZ 3T.</title>
        <authorList>
            <person name="Filippini M."/>
            <person name="Qi W."/>
            <person name="Jaenicke S."/>
            <person name="Goesmann A."/>
            <person name="Smits T.H."/>
            <person name="Bagheri H.C."/>
        </authorList>
    </citation>
    <scope>NUCLEOTIDE SEQUENCE [LARGE SCALE GENOMIC DNA]</scope>
    <source>
        <strain evidence="13">BUZ 3T</strain>
    </source>
</reference>
<accession>I2GTL1</accession>
<feature type="transmembrane region" description="Helical" evidence="9">
    <location>
        <begin position="60"/>
        <end position="80"/>
    </location>
</feature>
<keyword evidence="7 9" id="KW-1133">Transmembrane helix</keyword>
<dbReference type="PANTHER" id="PTHR43394">
    <property type="entry name" value="ATP-DEPENDENT PERMEASE MDL1, MITOCHONDRIAL"/>
    <property type="match status" value="1"/>
</dbReference>
<dbReference type="SMART" id="SM00382">
    <property type="entry name" value="AAA"/>
    <property type="match status" value="1"/>
</dbReference>
<gene>
    <name evidence="12" type="ORF">BN8_06648</name>
</gene>
<dbReference type="GO" id="GO:0016887">
    <property type="term" value="F:ATP hydrolysis activity"/>
    <property type="evidence" value="ECO:0007669"/>
    <property type="project" value="InterPro"/>
</dbReference>
<dbReference type="EMBL" id="CAIT01000010">
    <property type="protein sequence ID" value="CCH57240.1"/>
    <property type="molecule type" value="Genomic_DNA"/>
</dbReference>
<feature type="transmembrane region" description="Helical" evidence="9">
    <location>
        <begin position="112"/>
        <end position="138"/>
    </location>
</feature>
<dbReference type="GO" id="GO:0005886">
    <property type="term" value="C:plasma membrane"/>
    <property type="evidence" value="ECO:0007669"/>
    <property type="project" value="UniProtKB-SubCell"/>
</dbReference>
<dbReference type="Gene3D" id="3.40.50.300">
    <property type="entry name" value="P-loop containing nucleotide triphosphate hydrolases"/>
    <property type="match status" value="1"/>
</dbReference>
<evidence type="ECO:0000256" key="8">
    <source>
        <dbReference type="ARBA" id="ARBA00023136"/>
    </source>
</evidence>
<sequence length="637" mass="72116">MRWQVQNLPPYPTGHSKQFNHSKISPATFSQAGALRTKKARSQTVKALSHLNKYLLKYKWYLIWGTVFTVVSNLFGIFPAQLVRYALDLVRETLDVYYLFDSSPLQSSLYEVFTFSIMLFAVLTLVMALLKGFFLFLVRQTLIVMSRHVEYDLKNEIYDHYQTLPLSFYRQQSTGDLMARISEDVSKVRMYVGPSIMYGLNLIVLFILVITYMVSINTRLSLYVLLPLPILSVAIYIVNNIIIRRSEEIQRSLSRLSTYVQEAFSGIRVLKSYVQEDNSAAKFEIESDEYRNKSLGLTRVDALFFPIVAILVGLSNVLVVYVGGQEILAGRLTPGNITEFILYVNMLTWPVMALGWTTSQTQRAAASQERINEFLSIKTDIVSQKNLSRDIHGEIEFKNVRFVYPDSGIVALKNFSMHVRAGETVAILGTTGSGKSTLANLLTRMYDATSGEIRIDGTPIRDYNLTTLRGQIGYVPQDVFLFSETISNNVRFGKPDMPQARVDQAVRDADLYDNIMGFPEGFETRIGERGITLSGGQKQRLSIARAIARDPKILILDDCLSAVDTNTENIILNNLRRIMADRTSVVISHRVSSAKLADFIIMLDDGEIVEQGTHDELMSLNGAYRELYEKQLQTEEV</sequence>
<keyword evidence="5" id="KW-0547">Nucleotide-binding</keyword>
<evidence type="ECO:0000256" key="9">
    <source>
        <dbReference type="SAM" id="Phobius"/>
    </source>
</evidence>
<evidence type="ECO:0000313" key="12">
    <source>
        <dbReference type="EMBL" id="CCH57240.1"/>
    </source>
</evidence>
<feature type="transmembrane region" description="Helical" evidence="9">
    <location>
        <begin position="196"/>
        <end position="214"/>
    </location>
</feature>
<evidence type="ECO:0000256" key="5">
    <source>
        <dbReference type="ARBA" id="ARBA00022741"/>
    </source>
</evidence>
<evidence type="ECO:0000256" key="3">
    <source>
        <dbReference type="ARBA" id="ARBA00022475"/>
    </source>
</evidence>
<evidence type="ECO:0000259" key="11">
    <source>
        <dbReference type="PROSITE" id="PS50929"/>
    </source>
</evidence>
<dbReference type="InterPro" id="IPR036640">
    <property type="entry name" value="ABC1_TM_sf"/>
</dbReference>